<keyword evidence="2" id="KW-1185">Reference proteome</keyword>
<reference evidence="1" key="1">
    <citation type="submission" date="2024-03" db="EMBL/GenBank/DDBJ databases">
        <title>Whole genome sequecning of epiphytes from Marcgravia umbellata leaves.</title>
        <authorList>
            <person name="Kumar G."/>
            <person name="Savka M.A."/>
        </authorList>
    </citation>
    <scope>NUCLEOTIDE SEQUENCE</scope>
    <source>
        <strain evidence="1">RIT_BL5</strain>
    </source>
</reference>
<sequence>MRVIGILFVALGLFWVVTGVFFVINPSAERIAYPAGVIALAFSLFFFLPGALGTWIGSRLIRWSNRRKRRRMETEYPSLDLAKPDVPQSEAPPIRLDKPTSPSGDIYRTASPRPRTDASELIVAVCRSCGRRKTIRSGTQAECEYCGSVLAPD</sequence>
<dbReference type="EMBL" id="JBBKAR010000001">
    <property type="protein sequence ID" value="MEJ8302468.1"/>
    <property type="molecule type" value="Genomic_DNA"/>
</dbReference>
<dbReference type="Proteomes" id="UP001380953">
    <property type="component" value="Unassembled WGS sequence"/>
</dbReference>
<evidence type="ECO:0000313" key="1">
    <source>
        <dbReference type="EMBL" id="MEJ8302468.1"/>
    </source>
</evidence>
<organism evidence="1 2">
    <name type="scientific">Saccharibacillus sacchari</name>
    <dbReference type="NCBI Taxonomy" id="456493"/>
    <lineage>
        <taxon>Bacteria</taxon>
        <taxon>Bacillati</taxon>
        <taxon>Bacillota</taxon>
        <taxon>Bacilli</taxon>
        <taxon>Bacillales</taxon>
        <taxon>Paenibacillaceae</taxon>
        <taxon>Saccharibacillus</taxon>
    </lineage>
</organism>
<name>A0ACC6P6E1_9BACL</name>
<proteinExistence type="predicted"/>
<protein>
    <submittedName>
        <fullName evidence="1">Uncharacterized protein</fullName>
    </submittedName>
</protein>
<evidence type="ECO:0000313" key="2">
    <source>
        <dbReference type="Proteomes" id="UP001380953"/>
    </source>
</evidence>
<comment type="caution">
    <text evidence="1">The sequence shown here is derived from an EMBL/GenBank/DDBJ whole genome shotgun (WGS) entry which is preliminary data.</text>
</comment>
<gene>
    <name evidence="1" type="ORF">WKI47_00915</name>
</gene>
<accession>A0ACC6P6E1</accession>